<dbReference type="EMBL" id="FNAC01000009">
    <property type="protein sequence ID" value="SDC91435.1"/>
    <property type="molecule type" value="Genomic_DNA"/>
</dbReference>
<dbReference type="InterPro" id="IPR017582">
    <property type="entry name" value="SelU"/>
</dbReference>
<dbReference type="InterPro" id="IPR058840">
    <property type="entry name" value="AAA_SelU"/>
</dbReference>
<dbReference type="PANTHER" id="PTHR30401:SF0">
    <property type="entry name" value="TRNA 2-SELENOURIDINE SYNTHASE"/>
    <property type="match status" value="1"/>
</dbReference>
<dbReference type="STRING" id="686796.SAMN04488104_100950"/>
<sequence length="328" mass="37407">MKQVKYIDSIIGQSQNFHCLDTRDQESIQAIPNPLFKPIFFLTKSELLQLKRKGFQSNIGQELMKKVINLEKDMNSNKPLLLFDEAPHLVSQAIWQHFRPNHPIFIYKGGVKKLLNEAKAIFDQPFNFVVLYGKTGVGKSDVLSELKTKGKQVLNLEQVANHRGSTFGNLYQLKQTPQESFEIKLAAILSRFNPSHPIFTEFELPSLGKNIIPLGIMNQMENSKKVLITLSKAKRINRLVNDYAGVNDRELGRGIESLKSRLGKDKSLEIKRDLDKKQYAKVAEGLLEYFDNSISYQSTSNEDLLYQIENDAVSETAEKLLNLFKTTD</sequence>
<gene>
    <name evidence="2" type="ORF">SAMN04488104_100950</name>
</gene>
<dbReference type="Pfam" id="PF26341">
    <property type="entry name" value="AAA_SelU"/>
    <property type="match status" value="1"/>
</dbReference>
<keyword evidence="3" id="KW-1185">Reference proteome</keyword>
<organism evidence="2 3">
    <name type="scientific">Algoriphagus faecimaris</name>
    <dbReference type="NCBI Taxonomy" id="686796"/>
    <lineage>
        <taxon>Bacteria</taxon>
        <taxon>Pseudomonadati</taxon>
        <taxon>Bacteroidota</taxon>
        <taxon>Cytophagia</taxon>
        <taxon>Cytophagales</taxon>
        <taxon>Cyclobacteriaceae</taxon>
        <taxon>Algoriphagus</taxon>
    </lineage>
</organism>
<feature type="domain" description="tRNA 2-selenouridine synthase AAA" evidence="1">
    <location>
        <begin position="127"/>
        <end position="294"/>
    </location>
</feature>
<dbReference type="Proteomes" id="UP000199060">
    <property type="component" value="Unassembled WGS sequence"/>
</dbReference>
<dbReference type="GO" id="GO:0043828">
    <property type="term" value="F:tRNA 2-selenouridine synthase activity"/>
    <property type="evidence" value="ECO:0007669"/>
    <property type="project" value="InterPro"/>
</dbReference>
<dbReference type="AlphaFoldDB" id="A0A1G6QIG1"/>
<dbReference type="GO" id="GO:0002098">
    <property type="term" value="P:tRNA wobble uridine modification"/>
    <property type="evidence" value="ECO:0007669"/>
    <property type="project" value="InterPro"/>
</dbReference>
<protein>
    <submittedName>
        <fullName evidence="2">tRNA 2-selenouridine synthase</fullName>
    </submittedName>
</protein>
<accession>A0A1G6QIG1</accession>
<name>A0A1G6QIG1_9BACT</name>
<evidence type="ECO:0000313" key="2">
    <source>
        <dbReference type="EMBL" id="SDC91435.1"/>
    </source>
</evidence>
<dbReference type="PANTHER" id="PTHR30401">
    <property type="entry name" value="TRNA 2-SELENOURIDINE SYNTHASE"/>
    <property type="match status" value="1"/>
</dbReference>
<reference evidence="3" key="1">
    <citation type="submission" date="2016-10" db="EMBL/GenBank/DDBJ databases">
        <authorList>
            <person name="Varghese N."/>
            <person name="Submissions S."/>
        </authorList>
    </citation>
    <scope>NUCLEOTIDE SEQUENCE [LARGE SCALE GENOMIC DNA]</scope>
    <source>
        <strain evidence="3">DSM 23095</strain>
    </source>
</reference>
<proteinExistence type="predicted"/>
<evidence type="ECO:0000313" key="3">
    <source>
        <dbReference type="Proteomes" id="UP000199060"/>
    </source>
</evidence>
<evidence type="ECO:0000259" key="1">
    <source>
        <dbReference type="Pfam" id="PF26341"/>
    </source>
</evidence>